<organism evidence="1 2">
    <name type="scientific">Massilia frigida</name>
    <dbReference type="NCBI Taxonomy" id="2609281"/>
    <lineage>
        <taxon>Bacteria</taxon>
        <taxon>Pseudomonadati</taxon>
        <taxon>Pseudomonadota</taxon>
        <taxon>Betaproteobacteria</taxon>
        <taxon>Burkholderiales</taxon>
        <taxon>Oxalobacteraceae</taxon>
        <taxon>Telluria group</taxon>
        <taxon>Massilia</taxon>
    </lineage>
</organism>
<dbReference type="EMBL" id="WHJG01000025">
    <property type="protein sequence ID" value="NHZ81835.1"/>
    <property type="molecule type" value="Genomic_DNA"/>
</dbReference>
<keyword evidence="2" id="KW-1185">Reference proteome</keyword>
<protein>
    <submittedName>
        <fullName evidence="1">Uncharacterized protein</fullName>
    </submittedName>
</protein>
<dbReference type="Proteomes" id="UP000621455">
    <property type="component" value="Unassembled WGS sequence"/>
</dbReference>
<sequence length="88" mass="9039">MSKIPKNAPLIEATPLADPVPPVDVLPAAEEALLVEAPPLVRARVLVGCALGKPGDVIEIDAALAETMTTVLDTAPAAVTYAESIKKV</sequence>
<evidence type="ECO:0000313" key="2">
    <source>
        <dbReference type="Proteomes" id="UP000621455"/>
    </source>
</evidence>
<accession>A0ABX0NJK3</accession>
<comment type="caution">
    <text evidence="1">The sequence shown here is derived from an EMBL/GenBank/DDBJ whole genome shotgun (WGS) entry which is preliminary data.</text>
</comment>
<proteinExistence type="predicted"/>
<dbReference type="RefSeq" id="WP_167089263.1">
    <property type="nucleotide sequence ID" value="NZ_WHJG01000025.1"/>
</dbReference>
<reference evidence="1 2" key="1">
    <citation type="submission" date="2019-10" db="EMBL/GenBank/DDBJ databases">
        <title>Taxonomy of Antarctic Massilia spp.: description of Massilia rubra sp. nov., Massilia aquatica sp. nov., Massilia mucilaginosa sp. nov., Massilia frigida sp. nov. isolated from streams, lakes and regoliths.</title>
        <authorList>
            <person name="Holochova P."/>
            <person name="Sedlacek I."/>
            <person name="Kralova S."/>
            <person name="Maslanova I."/>
            <person name="Busse H.-J."/>
            <person name="Stankova E."/>
            <person name="Vrbovska V."/>
            <person name="Kovarovic V."/>
            <person name="Bartak M."/>
            <person name="Svec P."/>
            <person name="Pantucek R."/>
        </authorList>
    </citation>
    <scope>NUCLEOTIDE SEQUENCE [LARGE SCALE GENOMIC DNA]</scope>
    <source>
        <strain evidence="1 2">CCM 8695</strain>
    </source>
</reference>
<evidence type="ECO:0000313" key="1">
    <source>
        <dbReference type="EMBL" id="NHZ81835.1"/>
    </source>
</evidence>
<gene>
    <name evidence="1" type="ORF">F2P44_21515</name>
</gene>
<name>A0ABX0NJK3_9BURK</name>